<dbReference type="RefSeq" id="WP_072825178.1">
    <property type="nucleotide sequence ID" value="NZ_FQUJ01000021.1"/>
</dbReference>
<sequence>MSGFFRRFFAPRWQHRDPAIRRQAVARLDADQPQDRERLERLAGDDHASVRQVALARLTDPAQLLRLMKSHDSPELRARLEVLLIGRPGAPPLSTRLSLVGEIDDRQLLSRLALEGDNQELRLAALERIQDEETLIHQAIENGIAAVRHAAAKRVTTEEGLSRLSRGARRDKQVARLARERLNRLREDAAQTEAQRARRERILEALEQHARHAWEPLYAGRYRHLHREWEALGDLPTNDQELRFQEASLRCRKIISDHEAQHEAIASADRRRSDADDARRTLIEALEEDLASLRQESQITEQDLASLNAHKRLLANRWQTLSDQHAPDVELSTRYTQALAEQDRINQAWKRLEQNAQRLSDALGRQDTAALRQTLKELDWPDGLPPSPLLKQVHHCLADDSTAESDEQKVARFEGDLKELERLLERGAFKPASRLHHSLRQRSESLPADRHQAYQPTLRRLGARLAELRDWRSFVAGPKRDQLCQAIDELAENTTLSDGELDRRHRQLVKEWKDLGDAAIDRELSTRFRNASERIHERLGSWREAQNEERQRNLKARVALCEQLENLIEHADPHADPDALRQIRDRAREQWRLFSPVPRGHGESLGHRFGRIRHALQTLIDRRAQEIAAAKQALVEEARQLRSDTTPASKRAEKAKDLQRRWRELGRAPKGEEQALWREFRGLCDGIFAARESERDDRAQRAREHLDAMQALIERLDAWQPSSSDEAQVLDQAVAEADTLEPLPGGRRSEGMRRRWTGIVRSRREQLARLALSEEALRWRRLGPLLEAHLKADARLLEGHAAEDVEAPFALDDAMQRAQERRNAARHAPPDEASVEAALARSRVHLTLLAGGGLDREDEPLRLAIQVKRLNDAREQALSKTEELHAILCDILATGPVRPSLWTREAGELDRLLNQLASSPTP</sequence>
<dbReference type="Pfam" id="PF03993">
    <property type="entry name" value="DUF349"/>
    <property type="match status" value="3"/>
</dbReference>
<accession>A0A1M5E9L6</accession>
<organism evidence="2 3">
    <name type="scientific">Modicisalibacter ilicicola DSM 19980</name>
    <dbReference type="NCBI Taxonomy" id="1121942"/>
    <lineage>
        <taxon>Bacteria</taxon>
        <taxon>Pseudomonadati</taxon>
        <taxon>Pseudomonadota</taxon>
        <taxon>Gammaproteobacteria</taxon>
        <taxon>Oceanospirillales</taxon>
        <taxon>Halomonadaceae</taxon>
        <taxon>Modicisalibacter</taxon>
    </lineage>
</organism>
<evidence type="ECO:0008006" key="4">
    <source>
        <dbReference type="Google" id="ProtNLM"/>
    </source>
</evidence>
<gene>
    <name evidence="2" type="ORF">SAMN02745148_03463</name>
</gene>
<proteinExistence type="predicted"/>
<dbReference type="InterPro" id="IPR007139">
    <property type="entry name" value="DUF349"/>
</dbReference>
<dbReference type="EMBL" id="FQUJ01000021">
    <property type="protein sequence ID" value="SHF75938.1"/>
    <property type="molecule type" value="Genomic_DNA"/>
</dbReference>
<keyword evidence="1" id="KW-0175">Coiled coil</keyword>
<dbReference type="Proteomes" id="UP000184346">
    <property type="component" value="Unassembled WGS sequence"/>
</dbReference>
<feature type="coiled-coil region" evidence="1">
    <location>
        <begin position="168"/>
        <end position="209"/>
    </location>
</feature>
<dbReference type="STRING" id="1121942.SAMN02745148_03463"/>
<protein>
    <recommendedName>
        <fullName evidence="4">DUF349 domain-containing protein</fullName>
    </recommendedName>
</protein>
<keyword evidence="3" id="KW-1185">Reference proteome</keyword>
<evidence type="ECO:0000256" key="1">
    <source>
        <dbReference type="SAM" id="Coils"/>
    </source>
</evidence>
<reference evidence="2 3" key="1">
    <citation type="submission" date="2016-11" db="EMBL/GenBank/DDBJ databases">
        <authorList>
            <person name="Jaros S."/>
            <person name="Januszkiewicz K."/>
            <person name="Wedrychowicz H."/>
        </authorList>
    </citation>
    <scope>NUCLEOTIDE SEQUENCE [LARGE SCALE GENOMIC DNA]</scope>
    <source>
        <strain evidence="2 3">DSM 19980</strain>
    </source>
</reference>
<evidence type="ECO:0000313" key="3">
    <source>
        <dbReference type="Proteomes" id="UP000184346"/>
    </source>
</evidence>
<name>A0A1M5E9L6_9GAMM</name>
<feature type="coiled-coil region" evidence="1">
    <location>
        <begin position="283"/>
        <end position="310"/>
    </location>
</feature>
<evidence type="ECO:0000313" key="2">
    <source>
        <dbReference type="EMBL" id="SHF75938.1"/>
    </source>
</evidence>
<dbReference type="OrthoDB" id="5523335at2"/>
<dbReference type="AlphaFoldDB" id="A0A1M5E9L6"/>